<protein>
    <submittedName>
        <fullName evidence="1">Putative tick transposon</fullName>
    </submittedName>
</protein>
<name>A0A6M2CYU8_RHIMP</name>
<proteinExistence type="predicted"/>
<accession>A0A6M2CYU8</accession>
<sequence>MDSLRQQRTAIAINNIIRYNRPVRSSILWSSSRPTRNTAAGNFNFPPTNNVYGERRLQFVGTKICNRLLQDIKSAVNFPLKIKKNTSLQSLMCLCNPFNSNKIVQTLCISTTTSSESLLRSC</sequence>
<reference evidence="1" key="1">
    <citation type="submission" date="2019-09" db="EMBL/GenBank/DDBJ databases">
        <title>Organ-specific transcriptomic study of the physiology of the cattle tick, Rhipicephalus microplus.</title>
        <authorList>
            <person name="Tirloni L."/>
            <person name="Braz G."/>
            <person name="Gandara A.C.P."/>
            <person name="Sabadin G.A."/>
            <person name="da Silva R.M."/>
            <person name="Guizzo M.G."/>
            <person name="Machado J.A."/>
            <person name="Costa E.P."/>
            <person name="Gomes H.F."/>
            <person name="Moraes J."/>
            <person name="Mota M.B.S."/>
            <person name="Mesquita R.D."/>
            <person name="Alvarenga P.H."/>
            <person name="Alves F."/>
            <person name="Seixas A."/>
            <person name="da Fonseca R.N."/>
            <person name="Fogaca A."/>
            <person name="Logullo C."/>
            <person name="Tanaka A."/>
            <person name="Daffre S."/>
            <person name="Termignoni C."/>
            <person name="Vaz I.S.Jr."/>
            <person name="Oliveira P.L."/>
            <person name="Ribeiro J.M."/>
        </authorList>
    </citation>
    <scope>NUCLEOTIDE SEQUENCE</scope>
    <source>
        <strain evidence="1">Porto Alegre</strain>
    </source>
</reference>
<dbReference type="EMBL" id="GHWJ01006158">
    <property type="protein sequence ID" value="NOV38895.1"/>
    <property type="molecule type" value="Transcribed_RNA"/>
</dbReference>
<evidence type="ECO:0000313" key="1">
    <source>
        <dbReference type="EMBL" id="NOV38895.1"/>
    </source>
</evidence>
<organism evidence="1">
    <name type="scientific">Rhipicephalus microplus</name>
    <name type="common">Cattle tick</name>
    <name type="synonym">Boophilus microplus</name>
    <dbReference type="NCBI Taxonomy" id="6941"/>
    <lineage>
        <taxon>Eukaryota</taxon>
        <taxon>Metazoa</taxon>
        <taxon>Ecdysozoa</taxon>
        <taxon>Arthropoda</taxon>
        <taxon>Chelicerata</taxon>
        <taxon>Arachnida</taxon>
        <taxon>Acari</taxon>
        <taxon>Parasitiformes</taxon>
        <taxon>Ixodida</taxon>
        <taxon>Ixodoidea</taxon>
        <taxon>Ixodidae</taxon>
        <taxon>Rhipicephalinae</taxon>
        <taxon>Rhipicephalus</taxon>
        <taxon>Boophilus</taxon>
    </lineage>
</organism>
<dbReference type="AlphaFoldDB" id="A0A6M2CYU8"/>